<sequence length="101" mass="10897">MEGPGSGVRAAALSGGPGRGNMGALATRSLSGQTQRRGGGHRHCGIPVLARTRRRRDLSQYSEALFATSTCIQRHTEIASRVSEGVSLYWDAFFTLRFVCD</sequence>
<dbReference type="EMBL" id="VSRR010023108">
    <property type="protein sequence ID" value="MPC65241.1"/>
    <property type="molecule type" value="Genomic_DNA"/>
</dbReference>
<protein>
    <submittedName>
        <fullName evidence="2">Uncharacterized protein</fullName>
    </submittedName>
</protein>
<evidence type="ECO:0000313" key="2">
    <source>
        <dbReference type="EMBL" id="MPC65241.1"/>
    </source>
</evidence>
<dbReference type="AlphaFoldDB" id="A0A5B7GY02"/>
<proteinExistence type="predicted"/>
<evidence type="ECO:0000256" key="1">
    <source>
        <dbReference type="SAM" id="MobiDB-lite"/>
    </source>
</evidence>
<reference evidence="2 3" key="1">
    <citation type="submission" date="2019-05" db="EMBL/GenBank/DDBJ databases">
        <title>Another draft genome of Portunus trituberculatus and its Hox gene families provides insights of decapod evolution.</title>
        <authorList>
            <person name="Jeong J.-H."/>
            <person name="Song I."/>
            <person name="Kim S."/>
            <person name="Choi T."/>
            <person name="Kim D."/>
            <person name="Ryu S."/>
            <person name="Kim W."/>
        </authorList>
    </citation>
    <scope>NUCLEOTIDE SEQUENCE [LARGE SCALE GENOMIC DNA]</scope>
    <source>
        <tissue evidence="2">Muscle</tissue>
    </source>
</reference>
<feature type="region of interest" description="Disordered" evidence="1">
    <location>
        <begin position="1"/>
        <end position="46"/>
    </location>
</feature>
<accession>A0A5B7GY02</accession>
<keyword evidence="3" id="KW-1185">Reference proteome</keyword>
<comment type="caution">
    <text evidence="2">The sequence shown here is derived from an EMBL/GenBank/DDBJ whole genome shotgun (WGS) entry which is preliminary data.</text>
</comment>
<name>A0A5B7GY02_PORTR</name>
<organism evidence="2 3">
    <name type="scientific">Portunus trituberculatus</name>
    <name type="common">Swimming crab</name>
    <name type="synonym">Neptunus trituberculatus</name>
    <dbReference type="NCBI Taxonomy" id="210409"/>
    <lineage>
        <taxon>Eukaryota</taxon>
        <taxon>Metazoa</taxon>
        <taxon>Ecdysozoa</taxon>
        <taxon>Arthropoda</taxon>
        <taxon>Crustacea</taxon>
        <taxon>Multicrustacea</taxon>
        <taxon>Malacostraca</taxon>
        <taxon>Eumalacostraca</taxon>
        <taxon>Eucarida</taxon>
        <taxon>Decapoda</taxon>
        <taxon>Pleocyemata</taxon>
        <taxon>Brachyura</taxon>
        <taxon>Eubrachyura</taxon>
        <taxon>Portunoidea</taxon>
        <taxon>Portunidae</taxon>
        <taxon>Portuninae</taxon>
        <taxon>Portunus</taxon>
    </lineage>
</organism>
<dbReference type="Proteomes" id="UP000324222">
    <property type="component" value="Unassembled WGS sequence"/>
</dbReference>
<gene>
    <name evidence="2" type="ORF">E2C01_059374</name>
</gene>
<evidence type="ECO:0000313" key="3">
    <source>
        <dbReference type="Proteomes" id="UP000324222"/>
    </source>
</evidence>